<sequence>MPTFVTFLGNSISNGTWDSTLAAIEGYITERKKEIKPKEKYFKQNGGLLLQQQLTSSDGSVDRNKLFNSKDLEKATDHFNVNRVLGEGGQGTVYKRMLTQMEELLQ</sequence>
<dbReference type="Proteomes" id="UP001163603">
    <property type="component" value="Chromosome 11"/>
</dbReference>
<protein>
    <submittedName>
        <fullName evidence="1">Uncharacterized protein</fullName>
    </submittedName>
</protein>
<accession>A0ACC0XRX2</accession>
<evidence type="ECO:0000313" key="2">
    <source>
        <dbReference type="Proteomes" id="UP001163603"/>
    </source>
</evidence>
<proteinExistence type="predicted"/>
<organism evidence="1 2">
    <name type="scientific">Pistacia integerrima</name>
    <dbReference type="NCBI Taxonomy" id="434235"/>
    <lineage>
        <taxon>Eukaryota</taxon>
        <taxon>Viridiplantae</taxon>
        <taxon>Streptophyta</taxon>
        <taxon>Embryophyta</taxon>
        <taxon>Tracheophyta</taxon>
        <taxon>Spermatophyta</taxon>
        <taxon>Magnoliopsida</taxon>
        <taxon>eudicotyledons</taxon>
        <taxon>Gunneridae</taxon>
        <taxon>Pentapetalae</taxon>
        <taxon>rosids</taxon>
        <taxon>malvids</taxon>
        <taxon>Sapindales</taxon>
        <taxon>Anacardiaceae</taxon>
        <taxon>Pistacia</taxon>
    </lineage>
</organism>
<reference evidence="2" key="1">
    <citation type="journal article" date="2023" name="G3 (Bethesda)">
        <title>Genome assembly and association tests identify interacting loci associated with vigor, precocity, and sex in interspecific pistachio rootstocks.</title>
        <authorList>
            <person name="Palmer W."/>
            <person name="Jacygrad E."/>
            <person name="Sagayaradj S."/>
            <person name="Cavanaugh K."/>
            <person name="Han R."/>
            <person name="Bertier L."/>
            <person name="Beede B."/>
            <person name="Kafkas S."/>
            <person name="Golino D."/>
            <person name="Preece J."/>
            <person name="Michelmore R."/>
        </authorList>
    </citation>
    <scope>NUCLEOTIDE SEQUENCE [LARGE SCALE GENOMIC DNA]</scope>
</reference>
<comment type="caution">
    <text evidence="1">The sequence shown here is derived from an EMBL/GenBank/DDBJ whole genome shotgun (WGS) entry which is preliminary data.</text>
</comment>
<gene>
    <name evidence="1" type="ORF">Pint_32670</name>
</gene>
<dbReference type="EMBL" id="CM047746">
    <property type="protein sequence ID" value="KAJ0020797.1"/>
    <property type="molecule type" value="Genomic_DNA"/>
</dbReference>
<keyword evidence="2" id="KW-1185">Reference proteome</keyword>
<evidence type="ECO:0000313" key="1">
    <source>
        <dbReference type="EMBL" id="KAJ0020797.1"/>
    </source>
</evidence>
<name>A0ACC0XRX2_9ROSI</name>